<feature type="transmembrane region" description="Helical" evidence="7">
    <location>
        <begin position="427"/>
        <end position="450"/>
    </location>
</feature>
<feature type="transmembrane region" description="Helical" evidence="7">
    <location>
        <begin position="399"/>
        <end position="421"/>
    </location>
</feature>
<protein>
    <submittedName>
        <fullName evidence="9">MFS transporter</fullName>
    </submittedName>
</protein>
<comment type="subcellular location">
    <subcellularLocation>
        <location evidence="1">Cell membrane</location>
        <topology evidence="1">Multi-pass membrane protein</topology>
    </subcellularLocation>
</comment>
<feature type="transmembrane region" description="Helical" evidence="7">
    <location>
        <begin position="364"/>
        <end position="387"/>
    </location>
</feature>
<feature type="transmembrane region" description="Helical" evidence="7">
    <location>
        <begin position="141"/>
        <end position="159"/>
    </location>
</feature>
<evidence type="ECO:0000256" key="6">
    <source>
        <dbReference type="ARBA" id="ARBA00023136"/>
    </source>
</evidence>
<evidence type="ECO:0000256" key="1">
    <source>
        <dbReference type="ARBA" id="ARBA00004651"/>
    </source>
</evidence>
<evidence type="ECO:0000256" key="3">
    <source>
        <dbReference type="ARBA" id="ARBA00022475"/>
    </source>
</evidence>
<feature type="transmembrane region" description="Helical" evidence="7">
    <location>
        <begin position="301"/>
        <end position="321"/>
    </location>
</feature>
<gene>
    <name evidence="9" type="ORF">MJO52_13365</name>
</gene>
<feature type="transmembrane region" description="Helical" evidence="7">
    <location>
        <begin position="104"/>
        <end position="129"/>
    </location>
</feature>
<evidence type="ECO:0000256" key="2">
    <source>
        <dbReference type="ARBA" id="ARBA00022448"/>
    </source>
</evidence>
<feature type="transmembrane region" description="Helical" evidence="7">
    <location>
        <begin position="51"/>
        <end position="68"/>
    </location>
</feature>
<dbReference type="InterPro" id="IPR036259">
    <property type="entry name" value="MFS_trans_sf"/>
</dbReference>
<feature type="transmembrane region" description="Helical" evidence="7">
    <location>
        <begin position="165"/>
        <end position="187"/>
    </location>
</feature>
<evidence type="ECO:0000256" key="4">
    <source>
        <dbReference type="ARBA" id="ARBA00022692"/>
    </source>
</evidence>
<dbReference type="Gene3D" id="1.20.1250.20">
    <property type="entry name" value="MFS general substrate transporter like domains"/>
    <property type="match status" value="1"/>
</dbReference>
<dbReference type="InterPro" id="IPR020846">
    <property type="entry name" value="MFS_dom"/>
</dbReference>
<dbReference type="CDD" id="cd17321">
    <property type="entry name" value="MFS_MMR_MDR_like"/>
    <property type="match status" value="1"/>
</dbReference>
<dbReference type="PANTHER" id="PTHR42718:SF46">
    <property type="entry name" value="BLR6921 PROTEIN"/>
    <property type="match status" value="1"/>
</dbReference>
<evidence type="ECO:0000259" key="8">
    <source>
        <dbReference type="PROSITE" id="PS50850"/>
    </source>
</evidence>
<sequence>MSQLQISRGQVYGLFAAALALFMIAIDMSAFSPALPAIQREFGFDITTSQWVINGYVLVFGILVVTGGRIADIYGRKRAFMVGTAIFALCSLIGGLAIDMAMLLVVRCLMGIGAALMWPSIIGMTYSLVPKEYAGQVGGGLMAVLGVANIVGPVAGGVLAEYLSWRWIFFINIPLAITIICFCWKSVPDDVPKISREKIDYLGVLTLSISLFSLLISLNLAAEIGFRDLLVIYLIMLFLVFICLFIIVEKRNQEIALIPADIVSNKTFSLVSLVTLLSAVMFFAVILFLPQFLIEYRGFTAVQSGVGMIPIMATFALTSYLSGVLHKQLGAKLLICGGLVCKGAGIFSLSYLNKETEYLELIPGLIILGIGIGLFNPAVTTAAISVVDSARSSLASAILYMFKIAGGALGLGINAAIVGFAPDVVSGIGWAYTVNAYFALSAFVIAVFFLPGQLPKAFSRRQ</sequence>
<evidence type="ECO:0000313" key="10">
    <source>
        <dbReference type="Proteomes" id="UP001055658"/>
    </source>
</evidence>
<feature type="domain" description="Major facilitator superfamily (MFS) profile" evidence="8">
    <location>
        <begin position="13"/>
        <end position="454"/>
    </location>
</feature>
<evidence type="ECO:0000256" key="5">
    <source>
        <dbReference type="ARBA" id="ARBA00022989"/>
    </source>
</evidence>
<dbReference type="Gene3D" id="1.20.1720.10">
    <property type="entry name" value="Multidrug resistance protein D"/>
    <property type="match status" value="1"/>
</dbReference>
<dbReference type="InterPro" id="IPR005829">
    <property type="entry name" value="Sugar_transporter_CS"/>
</dbReference>
<dbReference type="RefSeq" id="WP_252082153.1">
    <property type="nucleotide sequence ID" value="NZ_CP092418.1"/>
</dbReference>
<dbReference type="SUPFAM" id="SSF103473">
    <property type="entry name" value="MFS general substrate transporter"/>
    <property type="match status" value="2"/>
</dbReference>
<feature type="transmembrane region" description="Helical" evidence="7">
    <location>
        <begin position="80"/>
        <end position="98"/>
    </location>
</feature>
<organism evidence="9 10">
    <name type="scientific">Microbulbifer variabilis</name>
    <dbReference type="NCBI Taxonomy" id="266805"/>
    <lineage>
        <taxon>Bacteria</taxon>
        <taxon>Pseudomonadati</taxon>
        <taxon>Pseudomonadota</taxon>
        <taxon>Gammaproteobacteria</taxon>
        <taxon>Cellvibrionales</taxon>
        <taxon>Microbulbiferaceae</taxon>
        <taxon>Microbulbifer</taxon>
    </lineage>
</organism>
<feature type="transmembrane region" description="Helical" evidence="7">
    <location>
        <begin position="268"/>
        <end position="289"/>
    </location>
</feature>
<dbReference type="PROSITE" id="PS00216">
    <property type="entry name" value="SUGAR_TRANSPORT_1"/>
    <property type="match status" value="1"/>
</dbReference>
<reference evidence="9" key="1">
    <citation type="submission" date="2022-02" db="EMBL/GenBank/DDBJ databases">
        <title>Coral-associated bacteria.</title>
        <authorList>
            <person name="Tang K."/>
            <person name="Wang X."/>
        </authorList>
    </citation>
    <scope>NUCLEOTIDE SEQUENCE</scope>
    <source>
        <strain evidence="9">SCSIO 43006</strain>
    </source>
</reference>
<keyword evidence="2" id="KW-0813">Transport</keyword>
<accession>A0ABY4V725</accession>
<dbReference type="Proteomes" id="UP001055658">
    <property type="component" value="Chromosome"/>
</dbReference>
<evidence type="ECO:0000256" key="7">
    <source>
        <dbReference type="SAM" id="Phobius"/>
    </source>
</evidence>
<feature type="transmembrane region" description="Helical" evidence="7">
    <location>
        <begin position="199"/>
        <end position="218"/>
    </location>
</feature>
<feature type="transmembrane region" description="Helical" evidence="7">
    <location>
        <begin position="12"/>
        <end position="31"/>
    </location>
</feature>
<proteinExistence type="predicted"/>
<keyword evidence="10" id="KW-1185">Reference proteome</keyword>
<dbReference type="PANTHER" id="PTHR42718">
    <property type="entry name" value="MAJOR FACILITATOR SUPERFAMILY MULTIDRUG TRANSPORTER MFSC"/>
    <property type="match status" value="1"/>
</dbReference>
<dbReference type="PROSITE" id="PS50850">
    <property type="entry name" value="MFS"/>
    <property type="match status" value="1"/>
</dbReference>
<feature type="transmembrane region" description="Helical" evidence="7">
    <location>
        <begin position="230"/>
        <end position="248"/>
    </location>
</feature>
<keyword evidence="3" id="KW-1003">Cell membrane</keyword>
<dbReference type="InterPro" id="IPR011701">
    <property type="entry name" value="MFS"/>
</dbReference>
<dbReference type="Pfam" id="PF07690">
    <property type="entry name" value="MFS_1"/>
    <property type="match status" value="1"/>
</dbReference>
<keyword evidence="5 7" id="KW-1133">Transmembrane helix</keyword>
<feature type="transmembrane region" description="Helical" evidence="7">
    <location>
        <begin position="333"/>
        <end position="352"/>
    </location>
</feature>
<evidence type="ECO:0000313" key="9">
    <source>
        <dbReference type="EMBL" id="USD20066.1"/>
    </source>
</evidence>
<dbReference type="EMBL" id="CP092418">
    <property type="protein sequence ID" value="USD20066.1"/>
    <property type="molecule type" value="Genomic_DNA"/>
</dbReference>
<keyword evidence="4 7" id="KW-0812">Transmembrane</keyword>
<name>A0ABY4V725_9GAMM</name>
<keyword evidence="6 7" id="KW-0472">Membrane</keyword>